<dbReference type="OrthoDB" id="47007at2759"/>
<sequence length="255" mass="26404">MPLSRASTMNILITGGSRGIGRAAARLAGARGWNVGVNYSNNAEAAEAAVREVQQAGGQAVAIQGDVTQETDVIHMFEQMERSFGALHGAVINAGIVAPSSRLADMSVERLRRVLDTNVLGAYICAREAARRLPASSSSERSTSIVIISSAAARLGSPNEYVDYAGSKGAMDTLTIGLSKELGPANVRVNAVRPGIIDTDIHASAGDPGRLQRIGNQTPLGRAGSAGETAEAIVWLLSPASSYITGTHIDVAGGR</sequence>
<evidence type="ECO:0000256" key="1">
    <source>
        <dbReference type="ARBA" id="ARBA00006484"/>
    </source>
</evidence>
<evidence type="ECO:0000313" key="4">
    <source>
        <dbReference type="EMBL" id="TKA32092.1"/>
    </source>
</evidence>
<dbReference type="Gene3D" id="3.40.50.720">
    <property type="entry name" value="NAD(P)-binding Rossmann-like Domain"/>
    <property type="match status" value="1"/>
</dbReference>
<comment type="caution">
    <text evidence="4">The sequence shown here is derived from an EMBL/GenBank/DDBJ whole genome shotgun (WGS) entry which is preliminary data.</text>
</comment>
<dbReference type="PANTHER" id="PTHR43639:SF1">
    <property type="entry name" value="SHORT-CHAIN DEHYDROGENASE_REDUCTASE FAMILY PROTEIN"/>
    <property type="match status" value="1"/>
</dbReference>
<dbReference type="AlphaFoldDB" id="A0A4U0UBI8"/>
<evidence type="ECO:0000256" key="2">
    <source>
        <dbReference type="ARBA" id="ARBA00022857"/>
    </source>
</evidence>
<dbReference type="Proteomes" id="UP000308549">
    <property type="component" value="Unassembled WGS sequence"/>
</dbReference>
<dbReference type="FunFam" id="3.40.50.720:FF:000084">
    <property type="entry name" value="Short-chain dehydrogenase reductase"/>
    <property type="match status" value="1"/>
</dbReference>
<accession>A0A4U0UBI8</accession>
<comment type="similarity">
    <text evidence="1">Belongs to the short-chain dehydrogenases/reductases (SDR) family.</text>
</comment>
<keyword evidence="3" id="KW-0560">Oxidoreductase</keyword>
<dbReference type="PROSITE" id="PS00061">
    <property type="entry name" value="ADH_SHORT"/>
    <property type="match status" value="1"/>
</dbReference>
<dbReference type="GO" id="GO:0016491">
    <property type="term" value="F:oxidoreductase activity"/>
    <property type="evidence" value="ECO:0007669"/>
    <property type="project" value="UniProtKB-KW"/>
</dbReference>
<keyword evidence="5" id="KW-1185">Reference proteome</keyword>
<dbReference type="Pfam" id="PF13561">
    <property type="entry name" value="adh_short_C2"/>
    <property type="match status" value="1"/>
</dbReference>
<dbReference type="PANTHER" id="PTHR43639">
    <property type="entry name" value="OXIDOREDUCTASE, SHORT-CHAIN DEHYDROGENASE/REDUCTASE FAMILY (AFU_ORTHOLOGUE AFUA_5G02870)"/>
    <property type="match status" value="1"/>
</dbReference>
<dbReference type="NCBIfam" id="NF005400">
    <property type="entry name" value="PRK06947.1"/>
    <property type="match status" value="1"/>
</dbReference>
<dbReference type="InterPro" id="IPR020904">
    <property type="entry name" value="Sc_DH/Rdtase_CS"/>
</dbReference>
<organism evidence="4 5">
    <name type="scientific">Salinomyces thailandicus</name>
    <dbReference type="NCBI Taxonomy" id="706561"/>
    <lineage>
        <taxon>Eukaryota</taxon>
        <taxon>Fungi</taxon>
        <taxon>Dikarya</taxon>
        <taxon>Ascomycota</taxon>
        <taxon>Pezizomycotina</taxon>
        <taxon>Dothideomycetes</taxon>
        <taxon>Dothideomycetidae</taxon>
        <taxon>Mycosphaerellales</taxon>
        <taxon>Teratosphaeriaceae</taxon>
        <taxon>Salinomyces</taxon>
    </lineage>
</organism>
<reference evidence="4 5" key="1">
    <citation type="submission" date="2017-03" db="EMBL/GenBank/DDBJ databases">
        <title>Genomes of endolithic fungi from Antarctica.</title>
        <authorList>
            <person name="Coleine C."/>
            <person name="Masonjones S."/>
            <person name="Stajich J.E."/>
        </authorList>
    </citation>
    <scope>NUCLEOTIDE SEQUENCE [LARGE SCALE GENOMIC DNA]</scope>
    <source>
        <strain evidence="4 5">CCFEE 6315</strain>
    </source>
</reference>
<dbReference type="SUPFAM" id="SSF51735">
    <property type="entry name" value="NAD(P)-binding Rossmann-fold domains"/>
    <property type="match status" value="1"/>
</dbReference>
<dbReference type="EMBL" id="NAJL01000006">
    <property type="protein sequence ID" value="TKA32092.1"/>
    <property type="molecule type" value="Genomic_DNA"/>
</dbReference>
<gene>
    <name evidence="4" type="ORF">B0A50_01339</name>
</gene>
<protein>
    <submittedName>
        <fullName evidence="4">Uncharacterized protein</fullName>
    </submittedName>
</protein>
<keyword evidence="2" id="KW-0521">NADP</keyword>
<evidence type="ECO:0000313" key="5">
    <source>
        <dbReference type="Proteomes" id="UP000308549"/>
    </source>
</evidence>
<evidence type="ECO:0000256" key="3">
    <source>
        <dbReference type="ARBA" id="ARBA00023002"/>
    </source>
</evidence>
<dbReference type="PRINTS" id="PR00081">
    <property type="entry name" value="GDHRDH"/>
</dbReference>
<dbReference type="InterPro" id="IPR002347">
    <property type="entry name" value="SDR_fam"/>
</dbReference>
<name>A0A4U0UBI8_9PEZI</name>
<dbReference type="InterPro" id="IPR036291">
    <property type="entry name" value="NAD(P)-bd_dom_sf"/>
</dbReference>
<proteinExistence type="inferred from homology"/>